<dbReference type="CDD" id="cd11010">
    <property type="entry name" value="S1-P1_nuclease"/>
    <property type="match status" value="1"/>
</dbReference>
<dbReference type="AlphaFoldDB" id="A0A4Q9PPN1"/>
<proteinExistence type="inferred from homology"/>
<keyword evidence="9" id="KW-1185">Reference proteome</keyword>
<evidence type="ECO:0000256" key="1">
    <source>
        <dbReference type="ARBA" id="ARBA00009547"/>
    </source>
</evidence>
<keyword evidence="7" id="KW-0325">Glycoprotein</keyword>
<sequence>MLRKLVVTSTPQISQQQIYQALTSRTALKMLTLLAGFSVVAFAQGVLAWGNLGHETVGYVAQDFLAPKALAFVQSSLGSTYNETLGAAATWADSIKYTSGYTWSAPLHFVDAEDSPLKGSCSVEETRDCGDSDCILTAIANYTTRVAKTSLSKAQRQEALKFLDHFLGDIGQPLHVEAYEVGGNDISAKCSGKDTNLHAAWDTGIVTKNIDDNHDGDVQTYAADLVAKIKTGSYKSLTSKWLSCTSTTEPVEKRFLYQKSHTLEDDVKALLARAEAEEADVYLERRATITPLECPLVWAQESNANCCSVVFSYTSGEDLCTSSYYTKAVPVIDLQLAKQGYRLAAWLNVIFDGDTNLP</sequence>
<keyword evidence="3" id="KW-0479">Metal-binding</keyword>
<evidence type="ECO:0000313" key="9">
    <source>
        <dbReference type="Proteomes" id="UP000292082"/>
    </source>
</evidence>
<organism evidence="8 9">
    <name type="scientific">Dichomitus squalens</name>
    <dbReference type="NCBI Taxonomy" id="114155"/>
    <lineage>
        <taxon>Eukaryota</taxon>
        <taxon>Fungi</taxon>
        <taxon>Dikarya</taxon>
        <taxon>Basidiomycota</taxon>
        <taxon>Agaricomycotina</taxon>
        <taxon>Agaricomycetes</taxon>
        <taxon>Polyporales</taxon>
        <taxon>Polyporaceae</taxon>
        <taxon>Dichomitus</taxon>
    </lineage>
</organism>
<evidence type="ECO:0000256" key="4">
    <source>
        <dbReference type="ARBA" id="ARBA00022759"/>
    </source>
</evidence>
<dbReference type="GO" id="GO:0004519">
    <property type="term" value="F:endonuclease activity"/>
    <property type="evidence" value="ECO:0007669"/>
    <property type="project" value="UniProtKB-KW"/>
</dbReference>
<evidence type="ECO:0000313" key="8">
    <source>
        <dbReference type="EMBL" id="TBU56114.1"/>
    </source>
</evidence>
<keyword evidence="4" id="KW-0255">Endonuclease</keyword>
<dbReference type="PANTHER" id="PTHR33146:SF26">
    <property type="entry name" value="ENDONUCLEASE 4"/>
    <property type="match status" value="1"/>
</dbReference>
<reference evidence="8 9" key="1">
    <citation type="submission" date="2019-01" db="EMBL/GenBank/DDBJ databases">
        <title>Draft genome sequences of three monokaryotic isolates of the white-rot basidiomycete fungus Dichomitus squalens.</title>
        <authorList>
            <consortium name="DOE Joint Genome Institute"/>
            <person name="Lopez S.C."/>
            <person name="Andreopoulos B."/>
            <person name="Pangilinan J."/>
            <person name="Lipzen A."/>
            <person name="Riley R."/>
            <person name="Ahrendt S."/>
            <person name="Ng V."/>
            <person name="Barry K."/>
            <person name="Daum C."/>
            <person name="Grigoriev I.V."/>
            <person name="Hilden K.S."/>
            <person name="Makela M.R."/>
            <person name="de Vries R.P."/>
        </authorList>
    </citation>
    <scope>NUCLEOTIDE SEQUENCE [LARGE SCALE GENOMIC DNA]</scope>
    <source>
        <strain evidence="8 9">CBS 464.89</strain>
    </source>
</reference>
<evidence type="ECO:0000256" key="6">
    <source>
        <dbReference type="ARBA" id="ARBA00023157"/>
    </source>
</evidence>
<comment type="similarity">
    <text evidence="1">Belongs to the nuclease type I family.</text>
</comment>
<dbReference type="Gene3D" id="1.10.575.10">
    <property type="entry name" value="P1 Nuclease"/>
    <property type="match status" value="1"/>
</dbReference>
<evidence type="ECO:0000256" key="2">
    <source>
        <dbReference type="ARBA" id="ARBA00022722"/>
    </source>
</evidence>
<dbReference type="Pfam" id="PF02265">
    <property type="entry name" value="S1-P1_nuclease"/>
    <property type="match status" value="2"/>
</dbReference>
<dbReference type="GO" id="GO:0006308">
    <property type="term" value="P:DNA catabolic process"/>
    <property type="evidence" value="ECO:0007669"/>
    <property type="project" value="InterPro"/>
</dbReference>
<name>A0A4Q9PPN1_9APHY</name>
<accession>A0A4Q9PPN1</accession>
<dbReference type="GO" id="GO:0016788">
    <property type="term" value="F:hydrolase activity, acting on ester bonds"/>
    <property type="evidence" value="ECO:0007669"/>
    <property type="project" value="InterPro"/>
</dbReference>
<evidence type="ECO:0000256" key="7">
    <source>
        <dbReference type="ARBA" id="ARBA00023180"/>
    </source>
</evidence>
<dbReference type="InterPro" id="IPR003154">
    <property type="entry name" value="S1/P1nuclease"/>
</dbReference>
<dbReference type="GO" id="GO:0003676">
    <property type="term" value="F:nucleic acid binding"/>
    <property type="evidence" value="ECO:0007669"/>
    <property type="project" value="InterPro"/>
</dbReference>
<keyword evidence="2" id="KW-0540">Nuclease</keyword>
<dbReference type="SUPFAM" id="SSF48537">
    <property type="entry name" value="Phospholipase C/P1 nuclease"/>
    <property type="match status" value="2"/>
</dbReference>
<keyword evidence="5" id="KW-0378">Hydrolase</keyword>
<keyword evidence="6" id="KW-1015">Disulfide bond</keyword>
<gene>
    <name evidence="8" type="ORF">BD310DRAFT_932165</name>
</gene>
<dbReference type="InterPro" id="IPR008947">
    <property type="entry name" value="PLipase_C/P1_nuclease_dom_sf"/>
</dbReference>
<protein>
    <submittedName>
        <fullName evidence="8">Nuclease Le1</fullName>
    </submittedName>
</protein>
<dbReference type="PANTHER" id="PTHR33146">
    <property type="entry name" value="ENDONUCLEASE 4"/>
    <property type="match status" value="1"/>
</dbReference>
<dbReference type="GO" id="GO:0046872">
    <property type="term" value="F:metal ion binding"/>
    <property type="evidence" value="ECO:0007669"/>
    <property type="project" value="UniProtKB-KW"/>
</dbReference>
<evidence type="ECO:0000256" key="5">
    <source>
        <dbReference type="ARBA" id="ARBA00022801"/>
    </source>
</evidence>
<dbReference type="Proteomes" id="UP000292082">
    <property type="component" value="Unassembled WGS sequence"/>
</dbReference>
<evidence type="ECO:0000256" key="3">
    <source>
        <dbReference type="ARBA" id="ARBA00022723"/>
    </source>
</evidence>
<dbReference type="EMBL" id="ML145157">
    <property type="protein sequence ID" value="TBU56114.1"/>
    <property type="molecule type" value="Genomic_DNA"/>
</dbReference>